<sequence>MVHPDKRRPKKRERTRREPETGRRKRGRHDIQESSTRDPTPEREVKVEIPEELKKWLADDWDLVTRQKQVCINHVSRVHVSQRLSGDIFLSSCSGQMKEVCDGVREYFDAMLGAQLLYKFERPQYADMLEAHPDTPMAEIYGVEHLLRLFVRIGPMLSFTAMEEDSMSLLLSHMHTFLKYVAANQEMFTVEYDAAPQEYHRRMI</sequence>
<keyword evidence="5" id="KW-0539">Nucleus</keyword>
<dbReference type="InterPro" id="IPR026541">
    <property type="entry name" value="MRG_dom"/>
</dbReference>
<evidence type="ECO:0000256" key="4">
    <source>
        <dbReference type="ARBA" id="ARBA00023163"/>
    </source>
</evidence>
<evidence type="ECO:0000313" key="8">
    <source>
        <dbReference type="EMBL" id="CAI8037371.1"/>
    </source>
</evidence>
<dbReference type="Pfam" id="PF05712">
    <property type="entry name" value="MRG"/>
    <property type="match status" value="1"/>
</dbReference>
<dbReference type="GO" id="GO:0005634">
    <property type="term" value="C:nucleus"/>
    <property type="evidence" value="ECO:0007669"/>
    <property type="project" value="UniProtKB-SubCell"/>
</dbReference>
<dbReference type="PROSITE" id="PS51640">
    <property type="entry name" value="MRG"/>
    <property type="match status" value="1"/>
</dbReference>
<name>A0AA35SZ60_GEOBA</name>
<dbReference type="InterPro" id="IPR038217">
    <property type="entry name" value="MRG_C_sf"/>
</dbReference>
<accession>A0AA35SZ60</accession>
<organism evidence="8 9">
    <name type="scientific">Geodia barretti</name>
    <name type="common">Barrett's horny sponge</name>
    <dbReference type="NCBI Taxonomy" id="519541"/>
    <lineage>
        <taxon>Eukaryota</taxon>
        <taxon>Metazoa</taxon>
        <taxon>Porifera</taxon>
        <taxon>Demospongiae</taxon>
        <taxon>Heteroscleromorpha</taxon>
        <taxon>Tetractinellida</taxon>
        <taxon>Astrophorina</taxon>
        <taxon>Geodiidae</taxon>
        <taxon>Geodia</taxon>
    </lineage>
</organism>
<feature type="region of interest" description="Disordered" evidence="6">
    <location>
        <begin position="1"/>
        <end position="45"/>
    </location>
</feature>
<evidence type="ECO:0000256" key="5">
    <source>
        <dbReference type="ARBA" id="ARBA00023242"/>
    </source>
</evidence>
<feature type="domain" description="MRG" evidence="7">
    <location>
        <begin position="25"/>
        <end position="192"/>
    </location>
</feature>
<proteinExistence type="predicted"/>
<dbReference type="PANTHER" id="PTHR10880">
    <property type="entry name" value="MORTALITY FACTOR 4-LIKE PROTEIN"/>
    <property type="match status" value="1"/>
</dbReference>
<evidence type="ECO:0000256" key="3">
    <source>
        <dbReference type="ARBA" id="ARBA00023015"/>
    </source>
</evidence>
<feature type="compositionally biased region" description="Basic residues" evidence="6">
    <location>
        <begin position="1"/>
        <end position="14"/>
    </location>
</feature>
<feature type="compositionally biased region" description="Basic and acidic residues" evidence="6">
    <location>
        <begin position="29"/>
        <end position="45"/>
    </location>
</feature>
<keyword evidence="2" id="KW-0156">Chromatin regulator</keyword>
<comment type="caution">
    <text evidence="8">The sequence shown here is derived from an EMBL/GenBank/DDBJ whole genome shotgun (WGS) entry which is preliminary data.</text>
</comment>
<dbReference type="GO" id="GO:0006325">
    <property type="term" value="P:chromatin organization"/>
    <property type="evidence" value="ECO:0007669"/>
    <property type="project" value="UniProtKB-KW"/>
</dbReference>
<evidence type="ECO:0000256" key="1">
    <source>
        <dbReference type="ARBA" id="ARBA00004123"/>
    </source>
</evidence>
<dbReference type="GO" id="GO:0006355">
    <property type="term" value="P:regulation of DNA-templated transcription"/>
    <property type="evidence" value="ECO:0007669"/>
    <property type="project" value="InterPro"/>
</dbReference>
<dbReference type="Gene3D" id="1.10.274.30">
    <property type="entry name" value="MRG domain"/>
    <property type="match status" value="1"/>
</dbReference>
<evidence type="ECO:0000259" key="7">
    <source>
        <dbReference type="Pfam" id="PF05712"/>
    </source>
</evidence>
<keyword evidence="4" id="KW-0804">Transcription</keyword>
<dbReference type="InterPro" id="IPR008676">
    <property type="entry name" value="MRG"/>
</dbReference>
<evidence type="ECO:0000313" key="9">
    <source>
        <dbReference type="Proteomes" id="UP001174909"/>
    </source>
</evidence>
<reference evidence="8" key="1">
    <citation type="submission" date="2023-03" db="EMBL/GenBank/DDBJ databases">
        <authorList>
            <person name="Steffen K."/>
            <person name="Cardenas P."/>
        </authorList>
    </citation>
    <scope>NUCLEOTIDE SEQUENCE</scope>
</reference>
<comment type="subcellular location">
    <subcellularLocation>
        <location evidence="1">Nucleus</location>
    </subcellularLocation>
</comment>
<dbReference type="GO" id="GO:0035267">
    <property type="term" value="C:NuA4 histone acetyltransferase complex"/>
    <property type="evidence" value="ECO:0007669"/>
    <property type="project" value="TreeGrafter"/>
</dbReference>
<evidence type="ECO:0000256" key="6">
    <source>
        <dbReference type="SAM" id="MobiDB-lite"/>
    </source>
</evidence>
<gene>
    <name evidence="8" type="ORF">GBAR_LOCUS20894</name>
</gene>
<protein>
    <submittedName>
        <fullName evidence="8">Mortality factor 4-like protein 2</fullName>
    </submittedName>
</protein>
<evidence type="ECO:0000256" key="2">
    <source>
        <dbReference type="ARBA" id="ARBA00022853"/>
    </source>
</evidence>
<dbReference type="Proteomes" id="UP001174909">
    <property type="component" value="Unassembled WGS sequence"/>
</dbReference>
<keyword evidence="3" id="KW-0805">Transcription regulation</keyword>
<dbReference type="AlphaFoldDB" id="A0AA35SZ60"/>
<keyword evidence="9" id="KW-1185">Reference proteome</keyword>
<dbReference type="PANTHER" id="PTHR10880:SF48">
    <property type="entry name" value="MORTALITY FACTOR 4 LIKE 2"/>
    <property type="match status" value="1"/>
</dbReference>
<dbReference type="EMBL" id="CASHTH010002930">
    <property type="protein sequence ID" value="CAI8037371.1"/>
    <property type="molecule type" value="Genomic_DNA"/>
</dbReference>